<dbReference type="Pfam" id="PF01266">
    <property type="entry name" value="DAO"/>
    <property type="match status" value="1"/>
</dbReference>
<keyword evidence="5" id="KW-0274">FAD</keyword>
<dbReference type="GO" id="GO:0008115">
    <property type="term" value="F:sarcosine oxidase activity"/>
    <property type="evidence" value="ECO:0007669"/>
    <property type="project" value="UniProtKB-EC"/>
</dbReference>
<dbReference type="Gene3D" id="3.50.50.60">
    <property type="entry name" value="FAD/NAD(P)-binding domain"/>
    <property type="match status" value="1"/>
</dbReference>
<dbReference type="GeneID" id="63726159"/>
<dbReference type="SUPFAM" id="SSF54373">
    <property type="entry name" value="FAD-linked reductases, C-terminal domain"/>
    <property type="match status" value="1"/>
</dbReference>
<dbReference type="PANTHER" id="PTHR10961">
    <property type="entry name" value="PEROXISOMAL SARCOSINE OXIDASE"/>
    <property type="match status" value="1"/>
</dbReference>
<name>A0A1L9PY90_ASPVE</name>
<dbReference type="Gene3D" id="3.30.9.10">
    <property type="entry name" value="D-Amino Acid Oxidase, subunit A, domain 2"/>
    <property type="match status" value="1"/>
</dbReference>
<comment type="similarity">
    <text evidence="2">Belongs to the MSOX/MTOX family.</text>
</comment>
<keyword evidence="10" id="KW-1185">Reference proteome</keyword>
<comment type="cofactor">
    <cofactor evidence="1">
        <name>FAD</name>
        <dbReference type="ChEBI" id="CHEBI:57692"/>
    </cofactor>
</comment>
<evidence type="ECO:0000313" key="9">
    <source>
        <dbReference type="EMBL" id="OJJ06520.1"/>
    </source>
</evidence>
<proteinExistence type="inferred from homology"/>
<evidence type="ECO:0000256" key="5">
    <source>
        <dbReference type="ARBA" id="ARBA00022827"/>
    </source>
</evidence>
<evidence type="ECO:0000256" key="7">
    <source>
        <dbReference type="ARBA" id="ARBA00052742"/>
    </source>
</evidence>
<dbReference type="EC" id="1.5.3.1" evidence="3"/>
<dbReference type="RefSeq" id="XP_040672282.1">
    <property type="nucleotide sequence ID" value="XM_040810648.1"/>
</dbReference>
<evidence type="ECO:0000256" key="6">
    <source>
        <dbReference type="ARBA" id="ARBA00023002"/>
    </source>
</evidence>
<dbReference type="NCBIfam" id="NF008425">
    <property type="entry name" value="PRK11259.1"/>
    <property type="match status" value="1"/>
</dbReference>
<reference evidence="10" key="1">
    <citation type="journal article" date="2017" name="Genome Biol.">
        <title>Comparative genomics reveals high biological diversity and specific adaptations in the industrially and medically important fungal genus Aspergillus.</title>
        <authorList>
            <person name="de Vries R.P."/>
            <person name="Riley R."/>
            <person name="Wiebenga A."/>
            <person name="Aguilar-Osorio G."/>
            <person name="Amillis S."/>
            <person name="Uchima C.A."/>
            <person name="Anderluh G."/>
            <person name="Asadollahi M."/>
            <person name="Askin M."/>
            <person name="Barry K."/>
            <person name="Battaglia E."/>
            <person name="Bayram O."/>
            <person name="Benocci T."/>
            <person name="Braus-Stromeyer S.A."/>
            <person name="Caldana C."/>
            <person name="Canovas D."/>
            <person name="Cerqueira G.C."/>
            <person name="Chen F."/>
            <person name="Chen W."/>
            <person name="Choi C."/>
            <person name="Clum A."/>
            <person name="Dos Santos R.A."/>
            <person name="Damasio A.R."/>
            <person name="Diallinas G."/>
            <person name="Emri T."/>
            <person name="Fekete E."/>
            <person name="Flipphi M."/>
            <person name="Freyberg S."/>
            <person name="Gallo A."/>
            <person name="Gournas C."/>
            <person name="Habgood R."/>
            <person name="Hainaut M."/>
            <person name="Harispe M.L."/>
            <person name="Henrissat B."/>
            <person name="Hilden K.S."/>
            <person name="Hope R."/>
            <person name="Hossain A."/>
            <person name="Karabika E."/>
            <person name="Karaffa L."/>
            <person name="Karanyi Z."/>
            <person name="Krasevec N."/>
            <person name="Kuo A."/>
            <person name="Kusch H."/>
            <person name="LaButti K."/>
            <person name="Lagendijk E.L."/>
            <person name="Lapidus A."/>
            <person name="Levasseur A."/>
            <person name="Lindquist E."/>
            <person name="Lipzen A."/>
            <person name="Logrieco A.F."/>
            <person name="MacCabe A."/>
            <person name="Maekelae M.R."/>
            <person name="Malavazi I."/>
            <person name="Melin P."/>
            <person name="Meyer V."/>
            <person name="Mielnichuk N."/>
            <person name="Miskei M."/>
            <person name="Molnar A.P."/>
            <person name="Mule G."/>
            <person name="Ngan C.Y."/>
            <person name="Orejas M."/>
            <person name="Orosz E."/>
            <person name="Ouedraogo J.P."/>
            <person name="Overkamp K.M."/>
            <person name="Park H.-S."/>
            <person name="Perrone G."/>
            <person name="Piumi F."/>
            <person name="Punt P.J."/>
            <person name="Ram A.F."/>
            <person name="Ramon A."/>
            <person name="Rauscher S."/>
            <person name="Record E."/>
            <person name="Riano-Pachon D.M."/>
            <person name="Robert V."/>
            <person name="Roehrig J."/>
            <person name="Ruller R."/>
            <person name="Salamov A."/>
            <person name="Salih N.S."/>
            <person name="Samson R.A."/>
            <person name="Sandor E."/>
            <person name="Sanguinetti M."/>
            <person name="Schuetze T."/>
            <person name="Sepcic K."/>
            <person name="Shelest E."/>
            <person name="Sherlock G."/>
            <person name="Sophianopoulou V."/>
            <person name="Squina F.M."/>
            <person name="Sun H."/>
            <person name="Susca A."/>
            <person name="Todd R.B."/>
            <person name="Tsang A."/>
            <person name="Unkles S.E."/>
            <person name="van de Wiele N."/>
            <person name="van Rossen-Uffink D."/>
            <person name="Oliveira J.V."/>
            <person name="Vesth T.C."/>
            <person name="Visser J."/>
            <person name="Yu J.-H."/>
            <person name="Zhou M."/>
            <person name="Andersen M.R."/>
            <person name="Archer D.B."/>
            <person name="Baker S.E."/>
            <person name="Benoit I."/>
            <person name="Brakhage A.A."/>
            <person name="Braus G.H."/>
            <person name="Fischer R."/>
            <person name="Frisvad J.C."/>
            <person name="Goldman G.H."/>
            <person name="Houbraken J."/>
            <person name="Oakley B."/>
            <person name="Pocsi I."/>
            <person name="Scazzocchio C."/>
            <person name="Seiboth B."/>
            <person name="vanKuyk P.A."/>
            <person name="Wortman J."/>
            <person name="Dyer P.S."/>
            <person name="Grigoriev I.V."/>
        </authorList>
    </citation>
    <scope>NUCLEOTIDE SEQUENCE [LARGE SCALE GENOMIC DNA]</scope>
    <source>
        <strain evidence="10">CBS 583.65</strain>
    </source>
</reference>
<sequence>MSIEKYDVAVVGLGALGSSAAYQAAIKGAKVIGLEQYEFGHVKGASHDTSRIVRTSYGAPEFVALARSAYKDWAEIERRSGMQMLTITGGVVFLPKDGPNGSHTFTNSLDANGIPYELLDAPEANRRWPGFNVPESVHTVYTPDTGIAHAAKSVTTIQYLARGAGATLKDHTRVDSVIPQAGGGVLVKTSKGDFHAKKVIIAADAWTNKLLKPLGVELPITVMQEQVTYYKPKREHEARFESDKFPVWIWGGADSTEKWFYGFPLYGEPALKAGQDAGRNDMTPEERTWVPSERLRKELTTFVDGLIPDHGEELRTVTCQYTITPDRQFIISPMEKHQDVIVALGNAHAFKFAPAIGRVTAELALDGKTTDDISKFGFPQPTTSKL</sequence>
<evidence type="ECO:0000256" key="4">
    <source>
        <dbReference type="ARBA" id="ARBA00022630"/>
    </source>
</evidence>
<organism evidence="9 10">
    <name type="scientific">Aspergillus versicolor CBS 583.65</name>
    <dbReference type="NCBI Taxonomy" id="1036611"/>
    <lineage>
        <taxon>Eukaryota</taxon>
        <taxon>Fungi</taxon>
        <taxon>Dikarya</taxon>
        <taxon>Ascomycota</taxon>
        <taxon>Pezizomycotina</taxon>
        <taxon>Eurotiomycetes</taxon>
        <taxon>Eurotiomycetidae</taxon>
        <taxon>Eurotiales</taxon>
        <taxon>Aspergillaceae</taxon>
        <taxon>Aspergillus</taxon>
        <taxon>Aspergillus subgen. Nidulantes</taxon>
    </lineage>
</organism>
<dbReference type="InterPro" id="IPR036188">
    <property type="entry name" value="FAD/NAD-bd_sf"/>
</dbReference>
<evidence type="ECO:0000256" key="3">
    <source>
        <dbReference type="ARBA" id="ARBA00012769"/>
    </source>
</evidence>
<evidence type="ECO:0000256" key="1">
    <source>
        <dbReference type="ARBA" id="ARBA00001974"/>
    </source>
</evidence>
<dbReference type="VEuPathDB" id="FungiDB:ASPVEDRAFT_32817"/>
<dbReference type="InterPro" id="IPR045170">
    <property type="entry name" value="MTOX"/>
</dbReference>
<gene>
    <name evidence="9" type="ORF">ASPVEDRAFT_32817</name>
</gene>
<accession>A0A1L9PY90</accession>
<dbReference type="OrthoDB" id="424974at2759"/>
<keyword evidence="6" id="KW-0560">Oxidoreductase</keyword>
<dbReference type="FunFam" id="3.50.50.60:FF:000189">
    <property type="entry name" value="Monomeric sarcosine oxidase"/>
    <property type="match status" value="1"/>
</dbReference>
<evidence type="ECO:0000313" key="10">
    <source>
        <dbReference type="Proteomes" id="UP000184073"/>
    </source>
</evidence>
<feature type="domain" description="FAD dependent oxidoreductase" evidence="8">
    <location>
        <begin position="7"/>
        <end position="363"/>
    </location>
</feature>
<dbReference type="SUPFAM" id="SSF51905">
    <property type="entry name" value="FAD/NAD(P)-binding domain"/>
    <property type="match status" value="1"/>
</dbReference>
<keyword evidence="4" id="KW-0285">Flavoprotein</keyword>
<evidence type="ECO:0000259" key="8">
    <source>
        <dbReference type="Pfam" id="PF01266"/>
    </source>
</evidence>
<protein>
    <recommendedName>
        <fullName evidence="3">sarcosine oxidasee (formaldehyde-forming)</fullName>
        <ecNumber evidence="3">1.5.3.1</ecNumber>
    </recommendedName>
</protein>
<comment type="catalytic activity">
    <reaction evidence="7">
        <text>sarcosine + O2 + H2O = formaldehyde + glycine + H2O2</text>
        <dbReference type="Rhea" id="RHEA:13313"/>
        <dbReference type="ChEBI" id="CHEBI:15377"/>
        <dbReference type="ChEBI" id="CHEBI:15379"/>
        <dbReference type="ChEBI" id="CHEBI:16240"/>
        <dbReference type="ChEBI" id="CHEBI:16842"/>
        <dbReference type="ChEBI" id="CHEBI:57305"/>
        <dbReference type="ChEBI" id="CHEBI:57433"/>
        <dbReference type="EC" id="1.5.3.1"/>
    </reaction>
</comment>
<dbReference type="GO" id="GO:0050660">
    <property type="term" value="F:flavin adenine dinucleotide binding"/>
    <property type="evidence" value="ECO:0007669"/>
    <property type="project" value="InterPro"/>
</dbReference>
<dbReference type="Proteomes" id="UP000184073">
    <property type="component" value="Unassembled WGS sequence"/>
</dbReference>
<dbReference type="PANTHER" id="PTHR10961:SF7">
    <property type="entry name" value="FAD DEPENDENT OXIDOREDUCTASE DOMAIN-CONTAINING PROTEIN"/>
    <property type="match status" value="1"/>
</dbReference>
<dbReference type="STRING" id="1036611.A0A1L9PY90"/>
<dbReference type="EMBL" id="KV878135">
    <property type="protein sequence ID" value="OJJ06520.1"/>
    <property type="molecule type" value="Genomic_DNA"/>
</dbReference>
<evidence type="ECO:0000256" key="2">
    <source>
        <dbReference type="ARBA" id="ARBA00010989"/>
    </source>
</evidence>
<dbReference type="AlphaFoldDB" id="A0A1L9PY90"/>
<dbReference type="InterPro" id="IPR006076">
    <property type="entry name" value="FAD-dep_OxRdtase"/>
</dbReference>